<keyword evidence="4" id="KW-0238">DNA-binding</keyword>
<accession>A0AAW1Q6Z8</accession>
<keyword evidence="5" id="KW-0804">Transcription</keyword>
<feature type="compositionally biased region" description="Polar residues" evidence="7">
    <location>
        <begin position="142"/>
        <end position="156"/>
    </location>
</feature>
<dbReference type="EMBL" id="JALJOR010000004">
    <property type="protein sequence ID" value="KAK9818103.1"/>
    <property type="molecule type" value="Genomic_DNA"/>
</dbReference>
<sequence>MAQPHARAAPGIPLGFASQAFSVARFKSRSQELLEQLQGQLGDQTSNLEVDVRPDTIWQEFLVLGSQRLSVLRDAISCPADANLAALNLTVPSAFFYIEGVFYNDMRKPGSRDYSANIRQFCADHDIKPPVPPPADPPASAGSRQDGNRASGSDAASSHAYRTAKMEDTAFRDLYLRIGGGAGYVFCHLGCCEHLLIIRDVRRCHIDDPASESAYPLLTFQKRKRRRECTLCTLRPALKVTYNDATAPMNPCFWCDVCYNAMHYDANGSLLDSTYQVFPYQFEQTQGGVHKQ</sequence>
<dbReference type="InterPro" id="IPR022042">
    <property type="entry name" value="snRNA-activating_su3"/>
</dbReference>
<reference evidence="8 9" key="1">
    <citation type="journal article" date="2024" name="Nat. Commun.">
        <title>Phylogenomics reveals the evolutionary origins of lichenization in chlorophyte algae.</title>
        <authorList>
            <person name="Puginier C."/>
            <person name="Libourel C."/>
            <person name="Otte J."/>
            <person name="Skaloud P."/>
            <person name="Haon M."/>
            <person name="Grisel S."/>
            <person name="Petersen M."/>
            <person name="Berrin J.G."/>
            <person name="Delaux P.M."/>
            <person name="Dal Grande F."/>
            <person name="Keller J."/>
        </authorList>
    </citation>
    <scope>NUCLEOTIDE SEQUENCE [LARGE SCALE GENOMIC DNA]</scope>
    <source>
        <strain evidence="8 9">SAG 2043</strain>
    </source>
</reference>
<dbReference type="GO" id="GO:0005634">
    <property type="term" value="C:nucleus"/>
    <property type="evidence" value="ECO:0007669"/>
    <property type="project" value="UniProtKB-SubCell"/>
</dbReference>
<keyword evidence="9" id="KW-1185">Reference proteome</keyword>
<evidence type="ECO:0000256" key="2">
    <source>
        <dbReference type="ARBA" id="ARBA00010410"/>
    </source>
</evidence>
<feature type="region of interest" description="Disordered" evidence="7">
    <location>
        <begin position="126"/>
        <end position="160"/>
    </location>
</feature>
<keyword evidence="6" id="KW-0539">Nucleus</keyword>
<evidence type="ECO:0000256" key="1">
    <source>
        <dbReference type="ARBA" id="ARBA00004123"/>
    </source>
</evidence>
<dbReference type="PANTHER" id="PTHR13421:SF16">
    <property type="entry name" value="SNRNA-ACTIVATING PROTEIN COMPLEX SUBUNIT 3"/>
    <property type="match status" value="1"/>
</dbReference>
<comment type="caution">
    <text evidence="8">The sequence shown here is derived from an EMBL/GenBank/DDBJ whole genome shotgun (WGS) entry which is preliminary data.</text>
</comment>
<dbReference type="GO" id="GO:0003681">
    <property type="term" value="F:bent DNA binding"/>
    <property type="evidence" value="ECO:0007669"/>
    <property type="project" value="TreeGrafter"/>
</dbReference>
<evidence type="ECO:0000256" key="4">
    <source>
        <dbReference type="ARBA" id="ARBA00023125"/>
    </source>
</evidence>
<dbReference type="GO" id="GO:0000978">
    <property type="term" value="F:RNA polymerase II cis-regulatory region sequence-specific DNA binding"/>
    <property type="evidence" value="ECO:0007669"/>
    <property type="project" value="TreeGrafter"/>
</dbReference>
<comment type="subcellular location">
    <subcellularLocation>
        <location evidence="1">Nucleus</location>
    </subcellularLocation>
</comment>
<protein>
    <recommendedName>
        <fullName evidence="10">snRNA-activating protein complex subunit 3</fullName>
    </recommendedName>
</protein>
<dbReference type="GO" id="GO:0042796">
    <property type="term" value="P:snRNA transcription by RNA polymerase III"/>
    <property type="evidence" value="ECO:0007669"/>
    <property type="project" value="TreeGrafter"/>
</dbReference>
<gene>
    <name evidence="8" type="ORF">WJX72_007223</name>
</gene>
<evidence type="ECO:0000313" key="9">
    <source>
        <dbReference type="Proteomes" id="UP001489004"/>
    </source>
</evidence>
<comment type="similarity">
    <text evidence="2">Belongs to the SNAPC3/SRD2 family.</text>
</comment>
<evidence type="ECO:0000256" key="7">
    <source>
        <dbReference type="SAM" id="MobiDB-lite"/>
    </source>
</evidence>
<dbReference type="GO" id="GO:0042795">
    <property type="term" value="P:snRNA transcription by RNA polymerase II"/>
    <property type="evidence" value="ECO:0007669"/>
    <property type="project" value="TreeGrafter"/>
</dbReference>
<dbReference type="AlphaFoldDB" id="A0AAW1Q6Z8"/>
<evidence type="ECO:0000256" key="5">
    <source>
        <dbReference type="ARBA" id="ARBA00023163"/>
    </source>
</evidence>
<dbReference type="Proteomes" id="UP001489004">
    <property type="component" value="Unassembled WGS sequence"/>
</dbReference>
<organism evidence="8 9">
    <name type="scientific">[Myrmecia] bisecta</name>
    <dbReference type="NCBI Taxonomy" id="41462"/>
    <lineage>
        <taxon>Eukaryota</taxon>
        <taxon>Viridiplantae</taxon>
        <taxon>Chlorophyta</taxon>
        <taxon>core chlorophytes</taxon>
        <taxon>Trebouxiophyceae</taxon>
        <taxon>Trebouxiales</taxon>
        <taxon>Trebouxiaceae</taxon>
        <taxon>Myrmecia</taxon>
    </lineage>
</organism>
<dbReference type="GO" id="GO:0001006">
    <property type="term" value="F:RNA polymerase III type 3 promoter sequence-specific DNA binding"/>
    <property type="evidence" value="ECO:0007669"/>
    <property type="project" value="TreeGrafter"/>
</dbReference>
<evidence type="ECO:0008006" key="10">
    <source>
        <dbReference type="Google" id="ProtNLM"/>
    </source>
</evidence>
<dbReference type="PANTHER" id="PTHR13421">
    <property type="entry name" value="SNRNA-ACTIVATING PROTEIN COMPLEX SUBUNIT 3"/>
    <property type="match status" value="1"/>
</dbReference>
<evidence type="ECO:0000313" key="8">
    <source>
        <dbReference type="EMBL" id="KAK9818103.1"/>
    </source>
</evidence>
<name>A0AAW1Q6Z8_9CHLO</name>
<dbReference type="Pfam" id="PF12251">
    <property type="entry name" value="SNAPC3"/>
    <property type="match status" value="1"/>
</dbReference>
<dbReference type="GO" id="GO:0019185">
    <property type="term" value="C:snRNA-activating protein complex"/>
    <property type="evidence" value="ECO:0007669"/>
    <property type="project" value="TreeGrafter"/>
</dbReference>
<evidence type="ECO:0000256" key="6">
    <source>
        <dbReference type="ARBA" id="ARBA00023242"/>
    </source>
</evidence>
<dbReference type="GO" id="GO:0001046">
    <property type="term" value="F:core promoter sequence-specific DNA binding"/>
    <property type="evidence" value="ECO:0007669"/>
    <property type="project" value="TreeGrafter"/>
</dbReference>
<evidence type="ECO:0000256" key="3">
    <source>
        <dbReference type="ARBA" id="ARBA00023015"/>
    </source>
</evidence>
<keyword evidence="3" id="KW-0805">Transcription regulation</keyword>
<proteinExistence type="inferred from homology"/>